<reference evidence="2 3" key="2">
    <citation type="journal article" date="2010" name="Stand. Genomic Sci.">
        <title>Complete genome sequence of Desulfohalobium retbaense type strain (HR(100)).</title>
        <authorList>
            <person name="Spring S."/>
            <person name="Nolan M."/>
            <person name="Lapidus A."/>
            <person name="Glavina Del Rio T."/>
            <person name="Copeland A."/>
            <person name="Tice H."/>
            <person name="Cheng J.F."/>
            <person name="Lucas S."/>
            <person name="Land M."/>
            <person name="Chen F."/>
            <person name="Bruce D."/>
            <person name="Goodwin L."/>
            <person name="Pitluck S."/>
            <person name="Ivanova N."/>
            <person name="Mavromatis K."/>
            <person name="Mikhailova N."/>
            <person name="Pati A."/>
            <person name="Chen A."/>
            <person name="Palaniappan K."/>
            <person name="Hauser L."/>
            <person name="Chang Y.J."/>
            <person name="Jeffries C.D."/>
            <person name="Munk C."/>
            <person name="Kiss H."/>
            <person name="Chain P."/>
            <person name="Han C."/>
            <person name="Brettin T."/>
            <person name="Detter J.C."/>
            <person name="Schuler E."/>
            <person name="Goker M."/>
            <person name="Rohde M."/>
            <person name="Bristow J."/>
            <person name="Eisen J.A."/>
            <person name="Markowitz V."/>
            <person name="Hugenholtz P."/>
            <person name="Kyrpides N.C."/>
            <person name="Klenk H.P."/>
        </authorList>
    </citation>
    <scope>NUCLEOTIDE SEQUENCE [LARGE SCALE GENOMIC DNA]</scope>
    <source>
        <strain evidence="3">ATCC 49802 / DSM 20745 / S 6022</strain>
    </source>
</reference>
<dbReference type="HOGENOM" id="CLU_1651368_0_0_0"/>
<dbReference type="EMBL" id="CP001823">
    <property type="protein sequence ID" value="ACZ39701.1"/>
    <property type="molecule type" value="Genomic_DNA"/>
</dbReference>
<gene>
    <name evidence="2" type="ordered locus">Sthe_2280</name>
</gene>
<dbReference type="InParanoid" id="D1C755"/>
<accession>D1C755</accession>
<dbReference type="OrthoDB" id="162566at2"/>
<dbReference type="SUPFAM" id="SSF109854">
    <property type="entry name" value="DinB/YfiT-like putative metalloenzymes"/>
    <property type="match status" value="1"/>
</dbReference>
<sequence length="149" mass="16899">MHADNGLIERIETYWRELLKALEGIPEEHWLVPGAVGDWSVKDLLVHIAYWDADADARVRRIMAGKSPELPEDSSWEVHSVEAVAQRADWSLERAWSNLHETHAAMLATLQAAREAGTVIPPGVIDNCTYNHYAEHIADLHAYRERLGR</sequence>
<evidence type="ECO:0000313" key="3">
    <source>
        <dbReference type="Proteomes" id="UP000002027"/>
    </source>
</evidence>
<dbReference type="InterPro" id="IPR034660">
    <property type="entry name" value="DinB/YfiT-like"/>
</dbReference>
<dbReference type="Pfam" id="PF12867">
    <property type="entry name" value="DinB_2"/>
    <property type="match status" value="1"/>
</dbReference>
<organism evidence="2 3">
    <name type="scientific">Sphaerobacter thermophilus (strain ATCC 49802 / DSM 20745 / KCCM 41009 / NCIMB 13125 / S 6022)</name>
    <dbReference type="NCBI Taxonomy" id="479434"/>
    <lineage>
        <taxon>Bacteria</taxon>
        <taxon>Pseudomonadati</taxon>
        <taxon>Thermomicrobiota</taxon>
        <taxon>Thermomicrobia</taxon>
        <taxon>Sphaerobacterales</taxon>
        <taxon>Sphaerobacterineae</taxon>
        <taxon>Sphaerobacteraceae</taxon>
        <taxon>Sphaerobacter</taxon>
    </lineage>
</organism>
<protein>
    <recommendedName>
        <fullName evidence="1">DinB-like domain-containing protein</fullName>
    </recommendedName>
</protein>
<dbReference type="Gene3D" id="1.20.120.450">
    <property type="entry name" value="dinb family like domain"/>
    <property type="match status" value="1"/>
</dbReference>
<dbReference type="Proteomes" id="UP000002027">
    <property type="component" value="Chromosome 1"/>
</dbReference>
<dbReference type="InterPro" id="IPR024775">
    <property type="entry name" value="DinB-like"/>
</dbReference>
<dbReference type="KEGG" id="sti:Sthe_2280"/>
<feature type="domain" description="DinB-like" evidence="1">
    <location>
        <begin position="11"/>
        <end position="116"/>
    </location>
</feature>
<proteinExistence type="predicted"/>
<evidence type="ECO:0000259" key="1">
    <source>
        <dbReference type="Pfam" id="PF12867"/>
    </source>
</evidence>
<keyword evidence="3" id="KW-1185">Reference proteome</keyword>
<reference evidence="3" key="1">
    <citation type="submission" date="2009-11" db="EMBL/GenBank/DDBJ databases">
        <title>The complete chromosome 1 of Sphaerobacter thermophilus DSM 20745.</title>
        <authorList>
            <person name="Lucas S."/>
            <person name="Copeland A."/>
            <person name="Lapidus A."/>
            <person name="Glavina del Rio T."/>
            <person name="Dalin E."/>
            <person name="Tice H."/>
            <person name="Bruce D."/>
            <person name="Goodwin L."/>
            <person name="Pitluck S."/>
            <person name="Kyrpides N."/>
            <person name="Mavromatis K."/>
            <person name="Ivanova N."/>
            <person name="Mikhailova N."/>
            <person name="LaButti K.M."/>
            <person name="Clum A."/>
            <person name="Sun H.I."/>
            <person name="Brettin T."/>
            <person name="Detter J.C."/>
            <person name="Han C."/>
            <person name="Larimer F."/>
            <person name="Land M."/>
            <person name="Hauser L."/>
            <person name="Markowitz V."/>
            <person name="Cheng J.F."/>
            <person name="Hugenholtz P."/>
            <person name="Woyke T."/>
            <person name="Wu D."/>
            <person name="Steenblock K."/>
            <person name="Schneider S."/>
            <person name="Pukall R."/>
            <person name="Goeker M."/>
            <person name="Klenk H.P."/>
            <person name="Eisen J.A."/>
        </authorList>
    </citation>
    <scope>NUCLEOTIDE SEQUENCE [LARGE SCALE GENOMIC DNA]</scope>
    <source>
        <strain evidence="3">ATCC 49802 / DSM 20745 / S 6022</strain>
    </source>
</reference>
<name>D1C755_SPHTD</name>
<evidence type="ECO:0000313" key="2">
    <source>
        <dbReference type="EMBL" id="ACZ39701.1"/>
    </source>
</evidence>
<dbReference type="AlphaFoldDB" id="D1C755"/>
<dbReference type="STRING" id="479434.Sthe_2280"/>
<dbReference type="RefSeq" id="WP_012872742.1">
    <property type="nucleotide sequence ID" value="NC_013523.1"/>
</dbReference>